<dbReference type="AlphaFoldDB" id="A0A8J7FEC5"/>
<reference evidence="1 2" key="1">
    <citation type="submission" date="2020-10" db="EMBL/GenBank/DDBJ databases">
        <title>The genome sequence of Chitinilyticum litopenaei 4Y14.</title>
        <authorList>
            <person name="Liu Y."/>
        </authorList>
    </citation>
    <scope>NUCLEOTIDE SEQUENCE [LARGE SCALE GENOMIC DNA]</scope>
    <source>
        <strain evidence="1 2">4Y14</strain>
    </source>
</reference>
<organism evidence="1 2">
    <name type="scientific">Chitinilyticum piscinae</name>
    <dbReference type="NCBI Taxonomy" id="2866724"/>
    <lineage>
        <taxon>Bacteria</taxon>
        <taxon>Pseudomonadati</taxon>
        <taxon>Pseudomonadota</taxon>
        <taxon>Betaproteobacteria</taxon>
        <taxon>Neisseriales</taxon>
        <taxon>Chitinibacteraceae</taxon>
        <taxon>Chitinilyticum</taxon>
    </lineage>
</organism>
<dbReference type="CDD" id="cd16440">
    <property type="entry name" value="beta_Kdo_transferase_KpsC_1"/>
    <property type="match status" value="1"/>
</dbReference>
<evidence type="ECO:0000313" key="1">
    <source>
        <dbReference type="EMBL" id="MBE9607848.1"/>
    </source>
</evidence>
<protein>
    <submittedName>
        <fullName evidence="1">Capsular polysaccharide biosynthesis protein</fullName>
    </submittedName>
</protein>
<dbReference type="EMBL" id="JADFUA010000001">
    <property type="protein sequence ID" value="MBE9607848.1"/>
    <property type="molecule type" value="Genomic_DNA"/>
</dbReference>
<dbReference type="InterPro" id="IPR007833">
    <property type="entry name" value="Capsule_polysaccharide_synth"/>
</dbReference>
<dbReference type="CDD" id="cd16439">
    <property type="entry name" value="beta_Kdo_transferase_KpsC_2"/>
    <property type="match status" value="1"/>
</dbReference>
<dbReference type="GO" id="GO:0015774">
    <property type="term" value="P:polysaccharide transport"/>
    <property type="evidence" value="ECO:0007669"/>
    <property type="project" value="InterPro"/>
</dbReference>
<proteinExistence type="predicted"/>
<name>A0A8J7FEC5_9NEIS</name>
<dbReference type="Proteomes" id="UP000604481">
    <property type="component" value="Unassembled WGS sequence"/>
</dbReference>
<accession>A0A8J7FEC5</accession>
<sequence length="671" mass="75418">MTLANQQPSHFLALSKPVFSQCASKGLLPAPLTLYRPGKQLALGTTVIGWGLKPSAAKARLFAEMKGLNFITVEDGFLRSVGIGQGELPLSLVLDDLGIYYDCRNPSRLEALIAMPLTAIQHTRAQALRQHWCAGAVSKYNHQRIVHPTLPRGFILVVDQTYGDAAIEFGGASADTFERMLNAALAENAGSPVVLKIHPEVLAGRKRGHFSLEALRTNPRIILLADDIHPAELLPLASQVYVVTSQMGFDALLWGVPVRCFGMPFYAGWGLTSDDLPAPSRRSHANLEQLIHAALIAYPRYVDPETQQTCEVEVVLAHLALQRRMRSRLPNCVQAYGFSKWKRPIVQDFTWGSQVDFLRWKRWRRKTALPMLIWGKKHLEAFPDTEYPDIQTTTRISVEDGFIRSVGLGADLIRPVSWVFDSRGIYFDASRPSDLEHLLEHVDMDDALLLRARRLRERIVAEKLTKYNVGTGSWQRPNSNKPVVLVAGQVESDASIRYGAGQIRSNIGLLQAVRTAQPEAWIVYKPHPDVLAGLRERGQNEDEALHWCDELVTDMPMADMLTQVDAVHVLTSLTGFEALLRGVQVEVWGMPFYSGWGLTHDHMQCNRRTRLRNLDELVAAALILYPVYVSRITGRYTTPERALDELISWRQSKQAALPWWRLALRKLLPYV</sequence>
<dbReference type="GO" id="GO:0000271">
    <property type="term" value="P:polysaccharide biosynthetic process"/>
    <property type="evidence" value="ECO:0007669"/>
    <property type="project" value="InterPro"/>
</dbReference>
<keyword evidence="2" id="KW-1185">Reference proteome</keyword>
<comment type="caution">
    <text evidence="1">The sequence shown here is derived from an EMBL/GenBank/DDBJ whole genome shotgun (WGS) entry which is preliminary data.</text>
</comment>
<evidence type="ECO:0000313" key="2">
    <source>
        <dbReference type="Proteomes" id="UP000604481"/>
    </source>
</evidence>
<gene>
    <name evidence="1" type="ORF">INR99_00645</name>
</gene>
<dbReference type="Pfam" id="PF05159">
    <property type="entry name" value="Capsule_synth"/>
    <property type="match status" value="3"/>
</dbReference>